<dbReference type="Gene3D" id="2.60.120.10">
    <property type="entry name" value="Jelly Rolls"/>
    <property type="match status" value="4"/>
</dbReference>
<dbReference type="PANTHER" id="PTHR23011:SF28">
    <property type="entry name" value="CYCLIC NUCLEOTIDE-BINDING DOMAIN CONTAINING PROTEIN"/>
    <property type="match status" value="1"/>
</dbReference>
<accession>A0A830HD89</accession>
<dbReference type="EMBL" id="BNJQ01000009">
    <property type="protein sequence ID" value="GHP05005.1"/>
    <property type="molecule type" value="Genomic_DNA"/>
</dbReference>
<evidence type="ECO:0000259" key="2">
    <source>
        <dbReference type="PROSITE" id="PS50042"/>
    </source>
</evidence>
<keyword evidence="4" id="KW-1185">Reference proteome</keyword>
<feature type="domain" description="Cyclic nucleotide-binding" evidence="2">
    <location>
        <begin position="398"/>
        <end position="441"/>
    </location>
</feature>
<feature type="region of interest" description="Disordered" evidence="1">
    <location>
        <begin position="1100"/>
        <end position="1141"/>
    </location>
</feature>
<feature type="compositionally biased region" description="Polar residues" evidence="1">
    <location>
        <begin position="842"/>
        <end position="851"/>
    </location>
</feature>
<comment type="caution">
    <text evidence="3">The sequence shown here is derived from an EMBL/GenBank/DDBJ whole genome shotgun (WGS) entry which is preliminary data.</text>
</comment>
<dbReference type="InterPro" id="IPR014710">
    <property type="entry name" value="RmlC-like_jellyroll"/>
</dbReference>
<gene>
    <name evidence="3" type="ORF">PPROV_000375700</name>
</gene>
<dbReference type="PANTHER" id="PTHR23011">
    <property type="entry name" value="CYCLIC NUCLEOTIDE-BINDING DOMAIN CONTAINING PROTEIN"/>
    <property type="match status" value="1"/>
</dbReference>
<reference evidence="3" key="1">
    <citation type="submission" date="2020-10" db="EMBL/GenBank/DDBJ databases">
        <title>Unveiling of a novel bifunctional photoreceptor, Dualchrome1, isolated from a cosmopolitan green alga.</title>
        <authorList>
            <person name="Suzuki S."/>
            <person name="Kawachi M."/>
        </authorList>
    </citation>
    <scope>NUCLEOTIDE SEQUENCE</scope>
    <source>
        <strain evidence="3">NIES 2893</strain>
    </source>
</reference>
<name>A0A830HD89_9CHLO</name>
<dbReference type="SUPFAM" id="SSF51206">
    <property type="entry name" value="cAMP-binding domain-like"/>
    <property type="match status" value="3"/>
</dbReference>
<evidence type="ECO:0000313" key="3">
    <source>
        <dbReference type="EMBL" id="GHP05005.1"/>
    </source>
</evidence>
<dbReference type="Proteomes" id="UP000660262">
    <property type="component" value="Unassembled WGS sequence"/>
</dbReference>
<dbReference type="InterPro" id="IPR000595">
    <property type="entry name" value="cNMP-bd_dom"/>
</dbReference>
<evidence type="ECO:0000256" key="1">
    <source>
        <dbReference type="SAM" id="MobiDB-lite"/>
    </source>
</evidence>
<dbReference type="AlphaFoldDB" id="A0A830HD89"/>
<evidence type="ECO:0000313" key="4">
    <source>
        <dbReference type="Proteomes" id="UP000660262"/>
    </source>
</evidence>
<feature type="region of interest" description="Disordered" evidence="1">
    <location>
        <begin position="1"/>
        <end position="30"/>
    </location>
</feature>
<proteinExistence type="predicted"/>
<dbReference type="CDD" id="cd00038">
    <property type="entry name" value="CAP_ED"/>
    <property type="match status" value="1"/>
</dbReference>
<sequence length="1141" mass="120881">MNNRHHSPNQKQSFMSEAEEKRGAPSRKALKKQALTVFARAARKVEYLGNTLSTLAMLEKRGRLLAFRQKQAEANEEPTNLQFDVNLLRPFQLMPRHVYRHVANAVEFETHEKHKIITRQGDATTHWRVLVSGSATVHRKYSLATGTTAEKSGDNGVQPVQDGGTLSPRGIAIAYGTCVGELKPGDTFGAMQGVEAHAATVVAGEEGCVVAAVPKAAYATTVRHIPGTDVLSGAVEEAGGDSASNSRSTTRALVLRAFRTPPRGRSKREVEVVRAALTRHRFFAKAGETAARHIAANSARLIVLAPGAPLYLEDEAPGANADFFVVVAGAGSVHARGRALHGIVRDTANATYERTQPPDADVIAGMAEDLLPLLEEAGLRPSLGAAVTNVTEELGACITTLHAGDGIGEEALLPHAPPTRRVFSVVARETTMCIAISRDAFLEAQGLVMQARSNGGASLALPAYVGGGQPRKHGSSIDGGSAAEAALQRDPSRRSDADVQSITEATRMCSFFHHLNERVVHENVCRNAMMSQYERETSLWRQGDSVPERGGAFLVLLQGAVSQHICDPGAIVDIVSPPWPPACHGVVLAGEGIGEAALASVPGSGLRMATVIDRSANGSVFASFQKPYFTNVTVANAERRGDEAAEFIASFCEPLRVLSTEARARVARVLKRQEVSRHAELLAAGAPPSKVYVLVSGELREGTARETASAGLTSQESDASFGLSPVKDARNAARTRLGARAHSYAPAPSMPGVADHLLAAAGGSVLPSYANTRRSRALARPGEMAGWYDALNAANVTRPVWCASPCVIYAVEAGELLEALGEESAERLRLTLGGAGGAGIKSTGTSPQKSTGYGGKSKVVWVPPPSMQKQPPPLPAPPRWSGKVPRDAYDLEAHLMSSAGTGLRNVVYRRPFGTTRRGTARVQNVLTLGTPSHDPAVRMVMENTRQDGDGVVVDGGDGDGMEEVDARRVKGSEMLPPAARLSYPAPTLPSMPALPPHGKGVAHVRLPPSNDSMPTPSFGLVPSASDATLVYAVGRVTGPHTPMAPPARLSEGGLALLREVSRAPPELLGKRTKPDALSAPAALYGVKMSFELQGSRAKMTDIREAPEPPPLDLDDPVDMEVLRASVQQAIGSDSRNHKPRQ</sequence>
<feature type="domain" description="Cyclic nucleotide-binding" evidence="2">
    <location>
        <begin position="90"/>
        <end position="173"/>
    </location>
</feature>
<organism evidence="3 4">
    <name type="scientific">Pycnococcus provasolii</name>
    <dbReference type="NCBI Taxonomy" id="41880"/>
    <lineage>
        <taxon>Eukaryota</taxon>
        <taxon>Viridiplantae</taxon>
        <taxon>Chlorophyta</taxon>
        <taxon>Pseudoscourfieldiophyceae</taxon>
        <taxon>Pseudoscourfieldiales</taxon>
        <taxon>Pycnococcaceae</taxon>
        <taxon>Pycnococcus</taxon>
    </lineage>
</organism>
<feature type="region of interest" description="Disordered" evidence="1">
    <location>
        <begin position="834"/>
        <end position="854"/>
    </location>
</feature>
<protein>
    <recommendedName>
        <fullName evidence="2">Cyclic nucleotide-binding domain-containing protein</fullName>
    </recommendedName>
</protein>
<dbReference type="PROSITE" id="PS50042">
    <property type="entry name" value="CNMP_BINDING_3"/>
    <property type="match status" value="2"/>
</dbReference>
<dbReference type="InterPro" id="IPR018490">
    <property type="entry name" value="cNMP-bd_dom_sf"/>
</dbReference>